<evidence type="ECO:0000313" key="6">
    <source>
        <dbReference type="Proteomes" id="UP001500368"/>
    </source>
</evidence>
<dbReference type="EMBL" id="BAABLW010000007">
    <property type="protein sequence ID" value="GAA4925006.1"/>
    <property type="molecule type" value="Genomic_DNA"/>
</dbReference>
<reference evidence="6" key="1">
    <citation type="journal article" date="2019" name="Int. J. Syst. Evol. Microbiol.">
        <title>The Global Catalogue of Microorganisms (GCM) 10K type strain sequencing project: providing services to taxonomists for standard genome sequencing and annotation.</title>
        <authorList>
            <consortium name="The Broad Institute Genomics Platform"/>
            <consortium name="The Broad Institute Genome Sequencing Center for Infectious Disease"/>
            <person name="Wu L."/>
            <person name="Ma J."/>
        </authorList>
    </citation>
    <scope>NUCLEOTIDE SEQUENCE [LARGE SCALE GENOMIC DNA]</scope>
    <source>
        <strain evidence="6">JCM 19129</strain>
    </source>
</reference>
<name>A0ABP9G0T4_9MICC</name>
<dbReference type="Pfam" id="PF00145">
    <property type="entry name" value="DNA_methylase"/>
    <property type="match status" value="1"/>
</dbReference>
<keyword evidence="2" id="KW-0808">Transferase</keyword>
<dbReference type="InterPro" id="IPR001525">
    <property type="entry name" value="C5_MeTfrase"/>
</dbReference>
<evidence type="ECO:0000256" key="2">
    <source>
        <dbReference type="ARBA" id="ARBA00022679"/>
    </source>
</evidence>
<keyword evidence="3" id="KW-0680">Restriction system</keyword>
<evidence type="ECO:0000256" key="4">
    <source>
        <dbReference type="SAM" id="MobiDB-lite"/>
    </source>
</evidence>
<dbReference type="InterPro" id="IPR029063">
    <property type="entry name" value="SAM-dependent_MTases_sf"/>
</dbReference>
<sequence>MTLASIETEYPPPAPRQITAADGFAGPGGWSLALQLLGVQEKGIEYDDAANATRRTCGYATIEDDILNVTPFSAELLIMSPSCQSFSTAGKGAGRKALDQVLADVQAIAEGADFKPDSYDDVRTALVLIPLVWVLRMHQAGTPYRHLAFEQVPPVKPVWEAMLAVFEKLGYRGEVGLLQAEAYGVPQTRKRAILVASLDKRATLPAPRTPSTTPAARRSWMRA</sequence>
<protein>
    <recommendedName>
        <fullName evidence="7">DNA (cytosine-5-)-methyltransferase</fullName>
    </recommendedName>
</protein>
<dbReference type="Proteomes" id="UP001500368">
    <property type="component" value="Unassembled WGS sequence"/>
</dbReference>
<dbReference type="PRINTS" id="PR00105">
    <property type="entry name" value="C5METTRFRASE"/>
</dbReference>
<feature type="region of interest" description="Disordered" evidence="4">
    <location>
        <begin position="204"/>
        <end position="223"/>
    </location>
</feature>
<evidence type="ECO:0000256" key="1">
    <source>
        <dbReference type="ARBA" id="ARBA00022603"/>
    </source>
</evidence>
<keyword evidence="1" id="KW-0489">Methyltransferase</keyword>
<dbReference type="Gene3D" id="3.40.50.150">
    <property type="entry name" value="Vaccinia Virus protein VP39"/>
    <property type="match status" value="1"/>
</dbReference>
<comment type="caution">
    <text evidence="5">The sequence shown here is derived from an EMBL/GenBank/DDBJ whole genome shotgun (WGS) entry which is preliminary data.</text>
</comment>
<gene>
    <name evidence="5" type="ORF">GCM10025790_22850</name>
</gene>
<proteinExistence type="predicted"/>
<organism evidence="5 6">
    <name type="scientific">Nesterenkonia rhizosphaerae</name>
    <dbReference type="NCBI Taxonomy" id="1348272"/>
    <lineage>
        <taxon>Bacteria</taxon>
        <taxon>Bacillati</taxon>
        <taxon>Actinomycetota</taxon>
        <taxon>Actinomycetes</taxon>
        <taxon>Micrococcales</taxon>
        <taxon>Micrococcaceae</taxon>
        <taxon>Nesterenkonia</taxon>
    </lineage>
</organism>
<evidence type="ECO:0008006" key="7">
    <source>
        <dbReference type="Google" id="ProtNLM"/>
    </source>
</evidence>
<evidence type="ECO:0000256" key="3">
    <source>
        <dbReference type="ARBA" id="ARBA00022747"/>
    </source>
</evidence>
<evidence type="ECO:0000313" key="5">
    <source>
        <dbReference type="EMBL" id="GAA4925006.1"/>
    </source>
</evidence>
<keyword evidence="6" id="KW-1185">Reference proteome</keyword>
<dbReference type="RefSeq" id="WP_345478139.1">
    <property type="nucleotide sequence ID" value="NZ_BAABLW010000007.1"/>
</dbReference>
<dbReference type="SUPFAM" id="SSF53335">
    <property type="entry name" value="S-adenosyl-L-methionine-dependent methyltransferases"/>
    <property type="match status" value="1"/>
</dbReference>
<accession>A0ABP9G0T4</accession>